<gene>
    <name evidence="1" type="ORF">EP10_002151</name>
</gene>
<evidence type="ECO:0008006" key="3">
    <source>
        <dbReference type="Google" id="ProtNLM"/>
    </source>
</evidence>
<sequence>MLNGLALLVLLVAIIWAGAHVALSAKEKQKPNHHKK</sequence>
<protein>
    <recommendedName>
        <fullName evidence="3">MetS family NSS transporter small subunit</fullName>
    </recommendedName>
</protein>
<evidence type="ECO:0000313" key="1">
    <source>
        <dbReference type="EMBL" id="MEB3751310.1"/>
    </source>
</evidence>
<keyword evidence="2" id="KW-1185">Reference proteome</keyword>
<accession>A0ABU6BH41</accession>
<evidence type="ECO:0000313" key="2">
    <source>
        <dbReference type="Proteomes" id="UP000029267"/>
    </source>
</evidence>
<comment type="caution">
    <text evidence="1">The sequence shown here is derived from an EMBL/GenBank/DDBJ whole genome shotgun (WGS) entry which is preliminary data.</text>
</comment>
<dbReference type="EMBL" id="JPYA02000002">
    <property type="protein sequence ID" value="MEB3751310.1"/>
    <property type="molecule type" value="Genomic_DNA"/>
</dbReference>
<reference evidence="1 2" key="1">
    <citation type="journal article" date="2014" name="Genome Announc.">
        <title>Draft Genome Sequence of Geobacillus icigianus Strain G1w1T Isolated from Hot Springs in the Valley of Geysers, Kamchatka (Russian Federation).</title>
        <authorList>
            <person name="Bryanskaya A.V."/>
            <person name="Rozanov A.S."/>
            <person name="Logacheva M.D."/>
            <person name="Kotenko A.V."/>
            <person name="Peltek S.E."/>
        </authorList>
    </citation>
    <scope>NUCLEOTIDE SEQUENCE [LARGE SCALE GENOMIC DNA]</scope>
    <source>
        <strain evidence="1 2">G1w1</strain>
    </source>
</reference>
<dbReference type="Proteomes" id="UP000029267">
    <property type="component" value="Unassembled WGS sequence"/>
</dbReference>
<organism evidence="1 2">
    <name type="scientific">Geobacillus icigianus</name>
    <dbReference type="NCBI Taxonomy" id="1430331"/>
    <lineage>
        <taxon>Bacteria</taxon>
        <taxon>Bacillati</taxon>
        <taxon>Bacillota</taxon>
        <taxon>Bacilli</taxon>
        <taxon>Bacillales</taxon>
        <taxon>Anoxybacillaceae</taxon>
        <taxon>Geobacillus</taxon>
    </lineage>
</organism>
<proteinExistence type="predicted"/>
<name>A0ABU6BH41_9BACL</name>